<evidence type="ECO:0000313" key="2">
    <source>
        <dbReference type="EMBL" id="PWS31634.1"/>
    </source>
</evidence>
<sequence>MRHKTNLDKIVLFLLIHVVFFQPFSAFKAIKAYLVSFRSMENFWKTKRSILSVTAVLLSAQIFFVRKKQKRISAAIRFIYKKLVQYTRVSKQMLKSISPQFHGKYP</sequence>
<keyword evidence="1" id="KW-1133">Transmembrane helix</keyword>
<feature type="transmembrane region" description="Helical" evidence="1">
    <location>
        <begin position="50"/>
        <end position="66"/>
    </location>
</feature>
<evidence type="ECO:0000313" key="3">
    <source>
        <dbReference type="Proteomes" id="UP000245391"/>
    </source>
</evidence>
<gene>
    <name evidence="2" type="ORF">DF947_13685</name>
</gene>
<name>A0A317EXT9_9SPHI</name>
<dbReference type="AlphaFoldDB" id="A0A317EXT9"/>
<proteinExistence type="predicted"/>
<organism evidence="2 3">
    <name type="scientific">Pedobacter paludis</name>
    <dbReference type="NCBI Taxonomy" id="2203212"/>
    <lineage>
        <taxon>Bacteria</taxon>
        <taxon>Pseudomonadati</taxon>
        <taxon>Bacteroidota</taxon>
        <taxon>Sphingobacteriia</taxon>
        <taxon>Sphingobacteriales</taxon>
        <taxon>Sphingobacteriaceae</taxon>
        <taxon>Pedobacter</taxon>
    </lineage>
</organism>
<protein>
    <submittedName>
        <fullName evidence="2">Uncharacterized protein</fullName>
    </submittedName>
</protein>
<keyword evidence="1" id="KW-0472">Membrane</keyword>
<reference evidence="3" key="1">
    <citation type="submission" date="2018-05" db="EMBL/GenBank/DDBJ databases">
        <title>Pedobacter paludis sp. nov., isolated from wetland soil.</title>
        <authorList>
            <person name="Zhang Y."/>
        </authorList>
    </citation>
    <scope>NUCLEOTIDE SEQUENCE [LARGE SCALE GENOMIC DNA]</scope>
    <source>
        <strain evidence="3">R-8</strain>
    </source>
</reference>
<accession>A0A317EXT9</accession>
<dbReference type="EMBL" id="QGNY01000004">
    <property type="protein sequence ID" value="PWS31634.1"/>
    <property type="molecule type" value="Genomic_DNA"/>
</dbReference>
<evidence type="ECO:0000256" key="1">
    <source>
        <dbReference type="SAM" id="Phobius"/>
    </source>
</evidence>
<keyword evidence="1" id="KW-0812">Transmembrane</keyword>
<keyword evidence="3" id="KW-1185">Reference proteome</keyword>
<comment type="caution">
    <text evidence="2">The sequence shown here is derived from an EMBL/GenBank/DDBJ whole genome shotgun (WGS) entry which is preliminary data.</text>
</comment>
<dbReference type="Proteomes" id="UP000245391">
    <property type="component" value="Unassembled WGS sequence"/>
</dbReference>